<keyword evidence="3" id="KW-1185">Reference proteome</keyword>
<organism evidence="2 3">
    <name type="scientific">Triplophysa rosa</name>
    <name type="common">Cave loach</name>
    <dbReference type="NCBI Taxonomy" id="992332"/>
    <lineage>
        <taxon>Eukaryota</taxon>
        <taxon>Metazoa</taxon>
        <taxon>Chordata</taxon>
        <taxon>Craniata</taxon>
        <taxon>Vertebrata</taxon>
        <taxon>Euteleostomi</taxon>
        <taxon>Actinopterygii</taxon>
        <taxon>Neopterygii</taxon>
        <taxon>Teleostei</taxon>
        <taxon>Ostariophysi</taxon>
        <taxon>Cypriniformes</taxon>
        <taxon>Nemacheilidae</taxon>
        <taxon>Triplophysa</taxon>
    </lineage>
</organism>
<comment type="caution">
    <text evidence="2">The sequence shown here is derived from an EMBL/GenBank/DDBJ whole genome shotgun (WGS) entry which is preliminary data.</text>
</comment>
<evidence type="ECO:0000313" key="2">
    <source>
        <dbReference type="EMBL" id="KAI7796201.1"/>
    </source>
</evidence>
<evidence type="ECO:0000256" key="1">
    <source>
        <dbReference type="SAM" id="MobiDB-lite"/>
    </source>
</evidence>
<evidence type="ECO:0000313" key="3">
    <source>
        <dbReference type="Proteomes" id="UP001059041"/>
    </source>
</evidence>
<gene>
    <name evidence="2" type="ORF">IRJ41_018020</name>
</gene>
<feature type="region of interest" description="Disordered" evidence="1">
    <location>
        <begin position="1"/>
        <end position="23"/>
    </location>
</feature>
<accession>A0A9W7WDQ2</accession>
<sequence length="115" mass="13017">RETKSLDGREHKKNAVPIIEPPIRTADWKRSSVADNGRTKETHKFWTNKRTHFGFEEEAGKMTGKKLQRCFISSRPSSSPQFKTCQGAGPLSHCSDYMTRDTDNKSTDGVSKMLV</sequence>
<protein>
    <submittedName>
        <fullName evidence="2">Uncharacterized protein</fullName>
    </submittedName>
</protein>
<dbReference type="Proteomes" id="UP001059041">
    <property type="component" value="Linkage Group LG19"/>
</dbReference>
<dbReference type="AlphaFoldDB" id="A0A9W7WDQ2"/>
<proteinExistence type="predicted"/>
<reference evidence="2" key="1">
    <citation type="submission" date="2021-02" db="EMBL/GenBank/DDBJ databases">
        <title>Comparative genomics reveals that relaxation of natural selection precedes convergent phenotypic evolution of cavefish.</title>
        <authorList>
            <person name="Peng Z."/>
        </authorList>
    </citation>
    <scope>NUCLEOTIDE SEQUENCE</scope>
    <source>
        <tissue evidence="2">Muscle</tissue>
    </source>
</reference>
<feature type="non-terminal residue" evidence="2">
    <location>
        <position position="115"/>
    </location>
</feature>
<feature type="compositionally biased region" description="Basic and acidic residues" evidence="1">
    <location>
        <begin position="1"/>
        <end position="10"/>
    </location>
</feature>
<dbReference type="EMBL" id="JAFHDT010000019">
    <property type="protein sequence ID" value="KAI7796201.1"/>
    <property type="molecule type" value="Genomic_DNA"/>
</dbReference>
<name>A0A9W7WDQ2_TRIRA</name>